<keyword evidence="7 13" id="KW-0028">Amino-acid biosynthesis</keyword>
<dbReference type="InterPro" id="IPR006855">
    <property type="entry name" value="Vertebrate-like_GNAT_dom"/>
</dbReference>
<dbReference type="EMBL" id="BTFZ01000004">
    <property type="protein sequence ID" value="GMM35105.1"/>
    <property type="molecule type" value="Genomic_DNA"/>
</dbReference>
<organism evidence="15 16">
    <name type="scientific">Saccharomycopsis crataegensis</name>
    <dbReference type="NCBI Taxonomy" id="43959"/>
    <lineage>
        <taxon>Eukaryota</taxon>
        <taxon>Fungi</taxon>
        <taxon>Dikarya</taxon>
        <taxon>Ascomycota</taxon>
        <taxon>Saccharomycotina</taxon>
        <taxon>Saccharomycetes</taxon>
        <taxon>Saccharomycopsidaceae</taxon>
        <taxon>Saccharomycopsis</taxon>
    </lineage>
</organism>
<evidence type="ECO:0000256" key="11">
    <source>
        <dbReference type="ARBA" id="ARBA00023315"/>
    </source>
</evidence>
<dbReference type="PROSITE" id="PS51731">
    <property type="entry name" value="GNAT_NAGS"/>
    <property type="match status" value="1"/>
</dbReference>
<evidence type="ECO:0000256" key="6">
    <source>
        <dbReference type="ARBA" id="ARBA00018802"/>
    </source>
</evidence>
<comment type="caution">
    <text evidence="15">The sequence shown here is derived from an EMBL/GenBank/DDBJ whole genome shotgun (WGS) entry which is preliminary data.</text>
</comment>
<evidence type="ECO:0000256" key="9">
    <source>
        <dbReference type="ARBA" id="ARBA00022946"/>
    </source>
</evidence>
<dbReference type="GO" id="GO:0006592">
    <property type="term" value="P:ornithine biosynthetic process"/>
    <property type="evidence" value="ECO:0007669"/>
    <property type="project" value="TreeGrafter"/>
</dbReference>
<sequence length="662" mass="76037">MLNPLSKLHHVQRKQLILTILNSTATKRETKNYFLKYRARNSLIGPRNEFGQSKRLCDPLRISIIKIKSLENIPIDTLEGIGVTIFKLTRLGVSPIIVIDDNVDHFRKYKQKKSLRFEDYEKNLDEQYKILSDVIENSMSNSHGSFVQKDRLNDKINISNDFDTTNEVSIKKNEQHNYKMNDSYQFLKRTLQKNSDRLSTIPMKAMFEVDEDQGIHLTFHQSILDYLHQGNIPIVYPIGYSSRTSEQLLLPSNLVVENLALNLYNYSKNAIKEGIYSDNEYKSHKAALSIEKIIYIDQIGGIPSLERMSSSHVLINLKQEFGDITMELQKGFLKPFEKQSHLKNLNSINSILMRLPDAAAAIITTPSMAAIDDLPLFGIEGENLEENREMNSEMPIDADVRISDTYKDSYSYSKLLNKNNSDDTMVDNSLINQSGEFVNSFRIKNPIIYNILTDRPLISPSLPVYLKNTPLLSTTITRKGIDVKYLKSESPSNGFDLIKMDQEGKINLKKIKELIDDSFRRPLDLEDYLKRINGKVAGLIIAGDYEAGAIVTWEEMKHGSTKNIPYLDKFAVKRSLQGTFSAADIVFKVMVNTLFPKELIWRSRQNNPVNKWYHERSNGSLCVPETQWRCFWVGNSTKQDPENIKGYMEVCEKIQPSWLDTK</sequence>
<evidence type="ECO:0000256" key="12">
    <source>
        <dbReference type="ARBA" id="ARBA00048372"/>
    </source>
</evidence>
<evidence type="ECO:0000256" key="10">
    <source>
        <dbReference type="ARBA" id="ARBA00023128"/>
    </source>
</evidence>
<dbReference type="Pfam" id="PF04768">
    <property type="entry name" value="NAT"/>
    <property type="match status" value="1"/>
</dbReference>
<dbReference type="EC" id="2.3.1.1" evidence="5 13"/>
<feature type="domain" description="N-acetyltransferase" evidence="14">
    <location>
        <begin position="495"/>
        <end position="656"/>
    </location>
</feature>
<dbReference type="GO" id="GO:0004042">
    <property type="term" value="F:L-glutamate N-acetyltransferase activity"/>
    <property type="evidence" value="ECO:0007669"/>
    <property type="project" value="InterPro"/>
</dbReference>
<dbReference type="RefSeq" id="XP_064852105.1">
    <property type="nucleotide sequence ID" value="XM_064996033.1"/>
</dbReference>
<evidence type="ECO:0000313" key="16">
    <source>
        <dbReference type="Proteomes" id="UP001360560"/>
    </source>
</evidence>
<evidence type="ECO:0000256" key="8">
    <source>
        <dbReference type="ARBA" id="ARBA00022679"/>
    </source>
</evidence>
<comment type="catalytic activity">
    <reaction evidence="12 13">
        <text>L-glutamate + acetyl-CoA = N-acetyl-L-glutamate + CoA + H(+)</text>
        <dbReference type="Rhea" id="RHEA:24292"/>
        <dbReference type="ChEBI" id="CHEBI:15378"/>
        <dbReference type="ChEBI" id="CHEBI:29985"/>
        <dbReference type="ChEBI" id="CHEBI:44337"/>
        <dbReference type="ChEBI" id="CHEBI:57287"/>
        <dbReference type="ChEBI" id="CHEBI:57288"/>
        <dbReference type="EC" id="2.3.1.1"/>
    </reaction>
</comment>
<keyword evidence="11 13" id="KW-0012">Acyltransferase</keyword>
<evidence type="ECO:0000256" key="13">
    <source>
        <dbReference type="PIRNR" id="PIRNR007892"/>
    </source>
</evidence>
<evidence type="ECO:0000256" key="4">
    <source>
        <dbReference type="ARBA" id="ARBA00008694"/>
    </source>
</evidence>
<keyword evidence="16" id="KW-1185">Reference proteome</keyword>
<keyword evidence="8 13" id="KW-0808">Transferase</keyword>
<evidence type="ECO:0000256" key="5">
    <source>
        <dbReference type="ARBA" id="ARBA00012697"/>
    </source>
</evidence>
<reference evidence="15 16" key="1">
    <citation type="journal article" date="2023" name="Elife">
        <title>Identification of key yeast species and microbe-microbe interactions impacting larval growth of Drosophila in the wild.</title>
        <authorList>
            <person name="Mure A."/>
            <person name="Sugiura Y."/>
            <person name="Maeda R."/>
            <person name="Honda K."/>
            <person name="Sakurai N."/>
            <person name="Takahashi Y."/>
            <person name="Watada M."/>
            <person name="Katoh T."/>
            <person name="Gotoh A."/>
            <person name="Gotoh Y."/>
            <person name="Taniguchi I."/>
            <person name="Nakamura K."/>
            <person name="Hayashi T."/>
            <person name="Katayama T."/>
            <person name="Uemura T."/>
            <person name="Hattori Y."/>
        </authorList>
    </citation>
    <scope>NUCLEOTIDE SEQUENCE [LARGE SCALE GENOMIC DNA]</scope>
    <source>
        <strain evidence="15 16">SC-9</strain>
    </source>
</reference>
<comment type="similarity">
    <text evidence="4 13">Belongs to the acetyltransferase family.</text>
</comment>
<dbReference type="PANTHER" id="PTHR23342:SF4">
    <property type="entry name" value="AMINO-ACID ACETYLTRANSFERASE, MITOCHONDRIAL"/>
    <property type="match status" value="1"/>
</dbReference>
<name>A0AAV5QL79_9ASCO</name>
<evidence type="ECO:0000259" key="14">
    <source>
        <dbReference type="PROSITE" id="PS51731"/>
    </source>
</evidence>
<dbReference type="Gene3D" id="3.40.630.30">
    <property type="match status" value="1"/>
</dbReference>
<protein>
    <recommendedName>
        <fullName evidence="6 13">Amino-acid acetyltransferase, mitochondrial</fullName>
        <ecNumber evidence="5 13">2.3.1.1</ecNumber>
    </recommendedName>
    <alternativeName>
        <fullName evidence="13">Glutamate N-acetyltransferase</fullName>
    </alternativeName>
    <alternativeName>
        <fullName evidence="13">N-acetylglutamate synthase</fullName>
    </alternativeName>
</protein>
<evidence type="ECO:0000256" key="7">
    <source>
        <dbReference type="ARBA" id="ARBA00022605"/>
    </source>
</evidence>
<comment type="function">
    <text evidence="1 13">N-acetylglutamate synthase involved in arginine biosynthesis.</text>
</comment>
<dbReference type="GO" id="GO:0006526">
    <property type="term" value="P:L-arginine biosynthetic process"/>
    <property type="evidence" value="ECO:0007669"/>
    <property type="project" value="TreeGrafter"/>
</dbReference>
<dbReference type="Proteomes" id="UP001360560">
    <property type="component" value="Unassembled WGS sequence"/>
</dbReference>
<keyword evidence="9" id="KW-0809">Transit peptide</keyword>
<keyword evidence="10 13" id="KW-0496">Mitochondrion</keyword>
<comment type="subcellular location">
    <subcellularLocation>
        <location evidence="2 13">Mitochondrion</location>
    </subcellularLocation>
</comment>
<evidence type="ECO:0000313" key="15">
    <source>
        <dbReference type="EMBL" id="GMM35105.1"/>
    </source>
</evidence>
<dbReference type="PANTHER" id="PTHR23342">
    <property type="entry name" value="N-ACETYLGLUTAMATE SYNTHASE"/>
    <property type="match status" value="1"/>
</dbReference>
<evidence type="ECO:0000256" key="1">
    <source>
        <dbReference type="ARBA" id="ARBA00002294"/>
    </source>
</evidence>
<dbReference type="PIRSF" id="PIRSF007892">
    <property type="entry name" value="NAGS_fungal"/>
    <property type="match status" value="1"/>
</dbReference>
<evidence type="ECO:0000256" key="2">
    <source>
        <dbReference type="ARBA" id="ARBA00004173"/>
    </source>
</evidence>
<evidence type="ECO:0000256" key="3">
    <source>
        <dbReference type="ARBA" id="ARBA00004925"/>
    </source>
</evidence>
<dbReference type="GeneID" id="90073084"/>
<proteinExistence type="inferred from homology"/>
<dbReference type="AlphaFoldDB" id="A0AAV5QL79"/>
<dbReference type="InterPro" id="IPR011190">
    <property type="entry name" value="GlcNAc_Synth_fun"/>
</dbReference>
<accession>A0AAV5QL79</accession>
<dbReference type="GO" id="GO:0005759">
    <property type="term" value="C:mitochondrial matrix"/>
    <property type="evidence" value="ECO:0007669"/>
    <property type="project" value="TreeGrafter"/>
</dbReference>
<gene>
    <name evidence="15" type="ORF">DASC09_024300</name>
</gene>
<comment type="pathway">
    <text evidence="3 13">Amino-acid biosynthesis; L-arginine biosynthesis; N(2)-acetyl-L-ornithine from L-glutamate: step 1/4.</text>
</comment>